<comment type="subcellular location">
    <subcellularLocation>
        <location evidence="7">Nucleus</location>
    </subcellularLocation>
    <subcellularLocation>
        <location evidence="7">Chromosome</location>
        <location evidence="7">Centromere</location>
        <location evidence="7">Kinetochore</location>
    </subcellularLocation>
</comment>
<evidence type="ECO:0000256" key="1">
    <source>
        <dbReference type="ARBA" id="ARBA00022454"/>
    </source>
</evidence>
<accession>A0A8K0NSW5</accession>
<evidence type="ECO:0000256" key="4">
    <source>
        <dbReference type="ARBA" id="ARBA00023242"/>
    </source>
</evidence>
<reference evidence="8" key="1">
    <citation type="submission" date="2020-04" db="EMBL/GenBank/DDBJ databases">
        <title>Analysis of mating type loci in Filobasidium floriforme.</title>
        <authorList>
            <person name="Nowrousian M."/>
        </authorList>
    </citation>
    <scope>NUCLEOTIDE SEQUENCE</scope>
    <source>
        <strain evidence="8">CBS 6242</strain>
    </source>
</reference>
<evidence type="ECO:0000313" key="8">
    <source>
        <dbReference type="EMBL" id="KAG7567058.1"/>
    </source>
</evidence>
<comment type="caution">
    <text evidence="8">The sequence shown here is derived from an EMBL/GenBank/DDBJ whole genome shotgun (WGS) entry which is preliminary data.</text>
</comment>
<dbReference type="GO" id="GO:0000776">
    <property type="term" value="C:kinetochore"/>
    <property type="evidence" value="ECO:0007669"/>
    <property type="project" value="UniProtKB-KW"/>
</dbReference>
<keyword evidence="9" id="KW-1185">Reference proteome</keyword>
<dbReference type="Proteomes" id="UP000812966">
    <property type="component" value="Unassembled WGS sequence"/>
</dbReference>
<gene>
    <name evidence="8" type="ORF">FFLO_01184</name>
</gene>
<keyword evidence="4 7" id="KW-0539">Nucleus</keyword>
<keyword evidence="6 7" id="KW-0137">Centromere</keyword>
<comment type="subunit">
    <text evidence="7">Component of the NDC80 complex.</text>
</comment>
<dbReference type="Pfam" id="PF08286">
    <property type="entry name" value="Spc24"/>
    <property type="match status" value="1"/>
</dbReference>
<keyword evidence="1 7" id="KW-0158">Chromosome</keyword>
<dbReference type="AlphaFoldDB" id="A0A8K0NSW5"/>
<dbReference type="GO" id="GO:0005634">
    <property type="term" value="C:nucleus"/>
    <property type="evidence" value="ECO:0007669"/>
    <property type="project" value="UniProtKB-SubCell"/>
</dbReference>
<dbReference type="EMBL" id="JABELV010000016">
    <property type="protein sequence ID" value="KAG7567058.1"/>
    <property type="molecule type" value="Genomic_DNA"/>
</dbReference>
<protein>
    <recommendedName>
        <fullName evidence="7">Kinetochore protein Spc24</fullName>
    </recommendedName>
</protein>
<proteinExistence type="inferred from homology"/>
<evidence type="ECO:0000256" key="5">
    <source>
        <dbReference type="ARBA" id="ARBA00023306"/>
    </source>
</evidence>
<dbReference type="Gene3D" id="3.30.160.430">
    <property type="match status" value="1"/>
</dbReference>
<comment type="function">
    <text evidence="7">Acts as a component of the essential kinetochore-associated NDC80 complex, which is required for chromosome segregation and spindle checkpoint activity.</text>
</comment>
<dbReference type="InterPro" id="IPR038066">
    <property type="entry name" value="Spc24_Fungi_globular_sf"/>
</dbReference>
<dbReference type="GO" id="GO:0051301">
    <property type="term" value="P:cell division"/>
    <property type="evidence" value="ECO:0007669"/>
    <property type="project" value="UniProtKB-UniRule"/>
</dbReference>
<keyword evidence="5 7" id="KW-0131">Cell cycle</keyword>
<evidence type="ECO:0000256" key="6">
    <source>
        <dbReference type="ARBA" id="ARBA00023328"/>
    </source>
</evidence>
<dbReference type="InterPro" id="IPR013252">
    <property type="entry name" value="Ndc80_Spc24"/>
</dbReference>
<keyword evidence="7" id="KW-0498">Mitosis</keyword>
<evidence type="ECO:0000256" key="2">
    <source>
        <dbReference type="ARBA" id="ARBA00022838"/>
    </source>
</evidence>
<dbReference type="SUPFAM" id="SSF143026">
    <property type="entry name" value="Kinetochore globular domain"/>
    <property type="match status" value="1"/>
</dbReference>
<evidence type="ECO:0000256" key="3">
    <source>
        <dbReference type="ARBA" id="ARBA00023054"/>
    </source>
</evidence>
<keyword evidence="7" id="KW-0132">Cell division</keyword>
<organism evidence="8 9">
    <name type="scientific">Filobasidium floriforme</name>
    <dbReference type="NCBI Taxonomy" id="5210"/>
    <lineage>
        <taxon>Eukaryota</taxon>
        <taxon>Fungi</taxon>
        <taxon>Dikarya</taxon>
        <taxon>Basidiomycota</taxon>
        <taxon>Agaricomycotina</taxon>
        <taxon>Tremellomycetes</taxon>
        <taxon>Filobasidiales</taxon>
        <taxon>Filobasidiaceae</taxon>
        <taxon>Filobasidium</taxon>
    </lineage>
</organism>
<sequence length="218" mass="25053">MADTYDEGLPNEDGLMPTTLEGVMAKTKKDFGELRESFIRLKPLINLEDDLKIVHTAEAILQGSQETREYQIRRNNEELESLQETLREARQAARRPATAGTEAEYEDQLAKLIEDVYSGSKRKQVQEDLMTKKQMAIKESEEENKQAKEWNVEKEVVKDNSKARRLKAFTDLGLRLLDSDAEGILITTQNDIDQVKLDKDQSDFYKTTTIWNKINAIL</sequence>
<comment type="similarity">
    <text evidence="7">Belongs to the SPC24 family.</text>
</comment>
<name>A0A8K0NSW5_9TREE</name>
<evidence type="ECO:0000313" key="9">
    <source>
        <dbReference type="Proteomes" id="UP000812966"/>
    </source>
</evidence>
<evidence type="ECO:0000256" key="7">
    <source>
        <dbReference type="RuleBase" id="RU368011"/>
    </source>
</evidence>
<keyword evidence="3" id="KW-0175">Coiled coil</keyword>
<keyword evidence="2 7" id="KW-0995">Kinetochore</keyword>